<protein>
    <submittedName>
        <fullName evidence="1">12695_t:CDS:1</fullName>
    </submittedName>
</protein>
<comment type="caution">
    <text evidence="1">The sequence shown here is derived from an EMBL/GenBank/DDBJ whole genome shotgun (WGS) entry which is preliminary data.</text>
</comment>
<dbReference type="Proteomes" id="UP000789570">
    <property type="component" value="Unassembled WGS sequence"/>
</dbReference>
<proteinExistence type="predicted"/>
<organism evidence="1 2">
    <name type="scientific">Funneliformis caledonium</name>
    <dbReference type="NCBI Taxonomy" id="1117310"/>
    <lineage>
        <taxon>Eukaryota</taxon>
        <taxon>Fungi</taxon>
        <taxon>Fungi incertae sedis</taxon>
        <taxon>Mucoromycota</taxon>
        <taxon>Glomeromycotina</taxon>
        <taxon>Glomeromycetes</taxon>
        <taxon>Glomerales</taxon>
        <taxon>Glomeraceae</taxon>
        <taxon>Funneliformis</taxon>
    </lineage>
</organism>
<feature type="non-terminal residue" evidence="1">
    <location>
        <position position="51"/>
    </location>
</feature>
<evidence type="ECO:0000313" key="2">
    <source>
        <dbReference type="Proteomes" id="UP000789570"/>
    </source>
</evidence>
<dbReference type="AlphaFoldDB" id="A0A9N9E407"/>
<accession>A0A9N9E407</accession>
<dbReference type="EMBL" id="CAJVPQ010004980">
    <property type="protein sequence ID" value="CAG8661743.1"/>
    <property type="molecule type" value="Genomic_DNA"/>
</dbReference>
<sequence length="51" mass="5907">MEKKPTFEREGSRRNIAVVVALREDGVFIPMNLGYVRKVTQGCIGRHEYRV</sequence>
<gene>
    <name evidence="1" type="ORF">FCALED_LOCUS11579</name>
</gene>
<name>A0A9N9E407_9GLOM</name>
<keyword evidence="2" id="KW-1185">Reference proteome</keyword>
<evidence type="ECO:0000313" key="1">
    <source>
        <dbReference type="EMBL" id="CAG8661743.1"/>
    </source>
</evidence>
<reference evidence="1" key="1">
    <citation type="submission" date="2021-06" db="EMBL/GenBank/DDBJ databases">
        <authorList>
            <person name="Kallberg Y."/>
            <person name="Tangrot J."/>
            <person name="Rosling A."/>
        </authorList>
    </citation>
    <scope>NUCLEOTIDE SEQUENCE</scope>
    <source>
        <strain evidence="1">UK204</strain>
    </source>
</reference>